<dbReference type="InterPro" id="IPR014710">
    <property type="entry name" value="RmlC-like_jellyroll"/>
</dbReference>
<accession>A0A4R7YW54</accession>
<dbReference type="InterPro" id="IPR018062">
    <property type="entry name" value="HTH_AraC-typ_CS"/>
</dbReference>
<protein>
    <submittedName>
        <fullName evidence="5">AraC family transcriptional regulator</fullName>
    </submittedName>
</protein>
<dbReference type="InterPro" id="IPR037923">
    <property type="entry name" value="HTH-like"/>
</dbReference>
<evidence type="ECO:0000313" key="5">
    <source>
        <dbReference type="EMBL" id="TDW01490.1"/>
    </source>
</evidence>
<dbReference type="Proteomes" id="UP000294697">
    <property type="component" value="Unassembled WGS sequence"/>
</dbReference>
<dbReference type="GO" id="GO:0003700">
    <property type="term" value="F:DNA-binding transcription factor activity"/>
    <property type="evidence" value="ECO:0007669"/>
    <property type="project" value="InterPro"/>
</dbReference>
<dbReference type="RefSeq" id="WP_166668533.1">
    <property type="nucleotide sequence ID" value="NZ_QLME01000019.1"/>
</dbReference>
<dbReference type="SUPFAM" id="SSF51215">
    <property type="entry name" value="Regulatory protein AraC"/>
    <property type="match status" value="1"/>
</dbReference>
<evidence type="ECO:0000256" key="2">
    <source>
        <dbReference type="ARBA" id="ARBA00023125"/>
    </source>
</evidence>
<dbReference type="Gene3D" id="2.60.120.10">
    <property type="entry name" value="Jelly Rolls"/>
    <property type="match status" value="1"/>
</dbReference>
<reference evidence="5 6" key="1">
    <citation type="submission" date="2019-03" db="EMBL/GenBank/DDBJ databases">
        <title>Subsurface microbial communities from deep shales in Ohio and West Virginia, USA.</title>
        <authorList>
            <person name="Wrighton K."/>
        </authorList>
    </citation>
    <scope>NUCLEOTIDE SEQUENCE [LARGE SCALE GENOMIC DNA]</scope>
    <source>
        <strain evidence="5 6">MSL9.2</strain>
    </source>
</reference>
<dbReference type="PROSITE" id="PS01124">
    <property type="entry name" value="HTH_ARAC_FAMILY_2"/>
    <property type="match status" value="1"/>
</dbReference>
<organism evidence="5 6">
    <name type="scientific">Halanaerobium saccharolyticum</name>
    <dbReference type="NCBI Taxonomy" id="43595"/>
    <lineage>
        <taxon>Bacteria</taxon>
        <taxon>Bacillati</taxon>
        <taxon>Bacillota</taxon>
        <taxon>Clostridia</taxon>
        <taxon>Halanaerobiales</taxon>
        <taxon>Halanaerobiaceae</taxon>
        <taxon>Halanaerobium</taxon>
    </lineage>
</organism>
<comment type="caution">
    <text evidence="5">The sequence shown here is derived from an EMBL/GenBank/DDBJ whole genome shotgun (WGS) entry which is preliminary data.</text>
</comment>
<proteinExistence type="predicted"/>
<dbReference type="Gene3D" id="1.10.10.60">
    <property type="entry name" value="Homeodomain-like"/>
    <property type="match status" value="2"/>
</dbReference>
<dbReference type="PRINTS" id="PR00032">
    <property type="entry name" value="HTHARAC"/>
</dbReference>
<dbReference type="SMART" id="SM00342">
    <property type="entry name" value="HTH_ARAC"/>
    <property type="match status" value="1"/>
</dbReference>
<evidence type="ECO:0000259" key="4">
    <source>
        <dbReference type="PROSITE" id="PS01124"/>
    </source>
</evidence>
<keyword evidence="2" id="KW-0238">DNA-binding</keyword>
<dbReference type="PANTHER" id="PTHR43280">
    <property type="entry name" value="ARAC-FAMILY TRANSCRIPTIONAL REGULATOR"/>
    <property type="match status" value="1"/>
</dbReference>
<gene>
    <name evidence="5" type="ORF">C8C77_12020</name>
</gene>
<dbReference type="InterPro" id="IPR020449">
    <property type="entry name" value="Tscrpt_reg_AraC-type_HTH"/>
</dbReference>
<dbReference type="GO" id="GO:0043565">
    <property type="term" value="F:sequence-specific DNA binding"/>
    <property type="evidence" value="ECO:0007669"/>
    <property type="project" value="InterPro"/>
</dbReference>
<dbReference type="InterPro" id="IPR003313">
    <property type="entry name" value="AraC-bd"/>
</dbReference>
<evidence type="ECO:0000313" key="6">
    <source>
        <dbReference type="Proteomes" id="UP000294697"/>
    </source>
</evidence>
<dbReference type="EMBL" id="SODA01000020">
    <property type="protein sequence ID" value="TDW01490.1"/>
    <property type="molecule type" value="Genomic_DNA"/>
</dbReference>
<dbReference type="SUPFAM" id="SSF46689">
    <property type="entry name" value="Homeodomain-like"/>
    <property type="match status" value="2"/>
</dbReference>
<evidence type="ECO:0000256" key="1">
    <source>
        <dbReference type="ARBA" id="ARBA00023015"/>
    </source>
</evidence>
<dbReference type="Pfam" id="PF02311">
    <property type="entry name" value="AraC_binding"/>
    <property type="match status" value="1"/>
</dbReference>
<feature type="domain" description="HTH araC/xylS-type" evidence="4">
    <location>
        <begin position="176"/>
        <end position="274"/>
    </location>
</feature>
<evidence type="ECO:0000256" key="3">
    <source>
        <dbReference type="ARBA" id="ARBA00023163"/>
    </source>
</evidence>
<dbReference type="PANTHER" id="PTHR43280:SF34">
    <property type="entry name" value="ARAC-FAMILY TRANSCRIPTIONAL REGULATOR"/>
    <property type="match status" value="1"/>
</dbReference>
<name>A0A4R7YW54_9FIRM</name>
<dbReference type="InterPro" id="IPR018060">
    <property type="entry name" value="HTH_AraC"/>
</dbReference>
<keyword evidence="1" id="KW-0805">Transcription regulation</keyword>
<dbReference type="Pfam" id="PF12833">
    <property type="entry name" value="HTH_18"/>
    <property type="match status" value="1"/>
</dbReference>
<dbReference type="InterPro" id="IPR009057">
    <property type="entry name" value="Homeodomain-like_sf"/>
</dbReference>
<dbReference type="PROSITE" id="PS00041">
    <property type="entry name" value="HTH_ARAC_FAMILY_1"/>
    <property type="match status" value="1"/>
</dbReference>
<dbReference type="AlphaFoldDB" id="A0A4R7YW54"/>
<sequence length="278" mass="32884">MVCKAEKLTGELSFENMSRLNDNGMSSVHYHNAYEIYYLQDGNRGYDIKDKTFRVKKGNLILIDKFKQHKTFNDGNNSFNRMLVKFKDTSLGSFNQEDYDLLASFNKGINIIQFDARDRIIIENIFARMEAEKRKNKPGQKLYLKTLLIELLIYINRYVEGKHTDQKERNYHIKIVEIMNYIDQNYYKELTLSKLADKFSYSSSYLSSLFKEKSDYTITEYINNTRIKEAQNLLLNEKDNITKISEKVGYNNLVHFGRNFKKITGLTPSEYRKCYKNN</sequence>
<keyword evidence="3" id="KW-0804">Transcription</keyword>